<protein>
    <submittedName>
        <fullName evidence="1">Uncharacterized protein</fullName>
    </submittedName>
</protein>
<accession>A0A6J5S008</accession>
<dbReference type="EMBL" id="LR797264">
    <property type="protein sequence ID" value="CAB4198075.1"/>
    <property type="molecule type" value="Genomic_DNA"/>
</dbReference>
<proteinExistence type="predicted"/>
<organism evidence="1">
    <name type="scientific">uncultured Caudovirales phage</name>
    <dbReference type="NCBI Taxonomy" id="2100421"/>
    <lineage>
        <taxon>Viruses</taxon>
        <taxon>Duplodnaviria</taxon>
        <taxon>Heunggongvirae</taxon>
        <taxon>Uroviricota</taxon>
        <taxon>Caudoviricetes</taxon>
        <taxon>Peduoviridae</taxon>
        <taxon>Maltschvirus</taxon>
        <taxon>Maltschvirus maltsch</taxon>
    </lineage>
</organism>
<reference evidence="1" key="1">
    <citation type="submission" date="2020-05" db="EMBL/GenBank/DDBJ databases">
        <authorList>
            <person name="Chiriac C."/>
            <person name="Salcher M."/>
            <person name="Ghai R."/>
            <person name="Kavagutti S V."/>
        </authorList>
    </citation>
    <scope>NUCLEOTIDE SEQUENCE</scope>
</reference>
<gene>
    <name evidence="1" type="ORF">UFOVP1323_63</name>
</gene>
<evidence type="ECO:0000313" key="1">
    <source>
        <dbReference type="EMBL" id="CAB4198075.1"/>
    </source>
</evidence>
<sequence length="83" mass="9597">MTIHSFRLVLAQRSSKYSDKSRTPRLSLASALLHKLTGHPSIKCTQIVNEGRTFQCEFRKIVQATETMLDYGYRIYHVPRNAE</sequence>
<name>A0A6J5S008_9CAUD</name>